<feature type="region of interest" description="Disordered" evidence="1">
    <location>
        <begin position="39"/>
        <end position="58"/>
    </location>
</feature>
<accession>A0A6A6JAG8</accession>
<reference evidence="2" key="1">
    <citation type="journal article" date="2020" name="Stud. Mycol.">
        <title>101 Dothideomycetes genomes: a test case for predicting lifestyles and emergence of pathogens.</title>
        <authorList>
            <person name="Haridas S."/>
            <person name="Albert R."/>
            <person name="Binder M."/>
            <person name="Bloem J."/>
            <person name="Labutti K."/>
            <person name="Salamov A."/>
            <person name="Andreopoulos B."/>
            <person name="Baker S."/>
            <person name="Barry K."/>
            <person name="Bills G."/>
            <person name="Bluhm B."/>
            <person name="Cannon C."/>
            <person name="Castanera R."/>
            <person name="Culley D."/>
            <person name="Daum C."/>
            <person name="Ezra D."/>
            <person name="Gonzalez J."/>
            <person name="Henrissat B."/>
            <person name="Kuo A."/>
            <person name="Liang C."/>
            <person name="Lipzen A."/>
            <person name="Lutzoni F."/>
            <person name="Magnuson J."/>
            <person name="Mondo S."/>
            <person name="Nolan M."/>
            <person name="Ohm R."/>
            <person name="Pangilinan J."/>
            <person name="Park H.-J."/>
            <person name="Ramirez L."/>
            <person name="Alfaro M."/>
            <person name="Sun H."/>
            <person name="Tritt A."/>
            <person name="Yoshinaga Y."/>
            <person name="Zwiers L.-H."/>
            <person name="Turgeon B."/>
            <person name="Goodwin S."/>
            <person name="Spatafora J."/>
            <person name="Crous P."/>
            <person name="Grigoriev I."/>
        </authorList>
    </citation>
    <scope>NUCLEOTIDE SEQUENCE</scope>
    <source>
        <strain evidence="2">CBS 379.55</strain>
    </source>
</reference>
<feature type="compositionally biased region" description="Basic residues" evidence="1">
    <location>
        <begin position="101"/>
        <end position="113"/>
    </location>
</feature>
<dbReference type="Proteomes" id="UP000800097">
    <property type="component" value="Unassembled WGS sequence"/>
</dbReference>
<proteinExistence type="predicted"/>
<evidence type="ECO:0000313" key="2">
    <source>
        <dbReference type="EMBL" id="KAF2273315.1"/>
    </source>
</evidence>
<name>A0A6A6JAG8_WESOR</name>
<evidence type="ECO:0000313" key="3">
    <source>
        <dbReference type="Proteomes" id="UP000800097"/>
    </source>
</evidence>
<dbReference type="AlphaFoldDB" id="A0A6A6JAG8"/>
<organism evidence="2 3">
    <name type="scientific">Westerdykella ornata</name>
    <dbReference type="NCBI Taxonomy" id="318751"/>
    <lineage>
        <taxon>Eukaryota</taxon>
        <taxon>Fungi</taxon>
        <taxon>Dikarya</taxon>
        <taxon>Ascomycota</taxon>
        <taxon>Pezizomycotina</taxon>
        <taxon>Dothideomycetes</taxon>
        <taxon>Pleosporomycetidae</taxon>
        <taxon>Pleosporales</taxon>
        <taxon>Sporormiaceae</taxon>
        <taxon>Westerdykella</taxon>
    </lineage>
</organism>
<dbReference type="GeneID" id="54554352"/>
<protein>
    <submittedName>
        <fullName evidence="2">Uncharacterized protein</fullName>
    </submittedName>
</protein>
<gene>
    <name evidence="2" type="ORF">EI97DRAFT_461197</name>
</gene>
<keyword evidence="3" id="KW-1185">Reference proteome</keyword>
<sequence length="136" mass="15546">MAAQLLEPSETTRPASRFSTVDAYGNRVHHARYTLYQMPRPLHRSADPDSIDPVDGKTKQCNRSLTFDSFLDERHLGEDKAEKRIGHTWELWRGVSKALKKATSRSRRRKKRGNYTNMEDGERILKSNVAGSKAFG</sequence>
<dbReference type="EMBL" id="ML986511">
    <property type="protein sequence ID" value="KAF2273315.1"/>
    <property type="molecule type" value="Genomic_DNA"/>
</dbReference>
<evidence type="ECO:0000256" key="1">
    <source>
        <dbReference type="SAM" id="MobiDB-lite"/>
    </source>
</evidence>
<feature type="region of interest" description="Disordered" evidence="1">
    <location>
        <begin position="101"/>
        <end position="136"/>
    </location>
</feature>
<dbReference type="OrthoDB" id="3734244at2759"/>
<dbReference type="RefSeq" id="XP_033650854.1">
    <property type="nucleotide sequence ID" value="XM_033801177.1"/>
</dbReference>